<feature type="compositionally biased region" description="Low complexity" evidence="1">
    <location>
        <begin position="1"/>
        <end position="11"/>
    </location>
</feature>
<organism evidence="4 5">
    <name type="scientific">Lactobacillus jensenii</name>
    <dbReference type="NCBI Taxonomy" id="109790"/>
    <lineage>
        <taxon>Bacteria</taxon>
        <taxon>Bacillati</taxon>
        <taxon>Bacillota</taxon>
        <taxon>Bacilli</taxon>
        <taxon>Lactobacillales</taxon>
        <taxon>Lactobacillaceae</taxon>
        <taxon>Lactobacillus</taxon>
    </lineage>
</organism>
<dbReference type="InterPro" id="IPR018392">
    <property type="entry name" value="LysM"/>
</dbReference>
<reference evidence="4 5" key="1">
    <citation type="submission" date="2019-09" db="EMBL/GenBank/DDBJ databases">
        <title>Draft genome sequence assemblies of isolates from the urinary tract.</title>
        <authorList>
            <person name="Mores C.R."/>
            <person name="Putonti C."/>
            <person name="Wolfe A.J."/>
        </authorList>
    </citation>
    <scope>NUCLEOTIDE SEQUENCE [LARGE SCALE GENOMIC DNA]</scope>
    <source>
        <strain evidence="4 5">UMB246</strain>
    </source>
</reference>
<proteinExistence type="predicted"/>
<dbReference type="EMBL" id="VYWW01000017">
    <property type="protein sequence ID" value="KAA9322695.1"/>
    <property type="molecule type" value="Genomic_DNA"/>
</dbReference>
<dbReference type="PANTHER" id="PTHR33734">
    <property type="entry name" value="LYSM DOMAIN-CONTAINING GPI-ANCHORED PROTEIN 2"/>
    <property type="match status" value="1"/>
</dbReference>
<keyword evidence="2" id="KW-0472">Membrane</keyword>
<dbReference type="OrthoDB" id="2329571at2"/>
<evidence type="ECO:0000313" key="5">
    <source>
        <dbReference type="Proteomes" id="UP000327236"/>
    </source>
</evidence>
<feature type="region of interest" description="Disordered" evidence="1">
    <location>
        <begin position="1"/>
        <end position="29"/>
    </location>
</feature>
<evidence type="ECO:0000256" key="2">
    <source>
        <dbReference type="SAM" id="Phobius"/>
    </source>
</evidence>
<keyword evidence="2" id="KW-0812">Transmembrane</keyword>
<dbReference type="Proteomes" id="UP000327236">
    <property type="component" value="Unassembled WGS sequence"/>
</dbReference>
<sequence length="175" mass="18487">MFNVNNNSSNNGPYKHFKRPEQGRVQQTKPNKAHHFIKWVIGLVIVVLVAVPVYLMVNHKSSSSQVVTPAKVKTSALSSTSSKSKKIKMVKQSSKSSSSSSASSVESKASSSSQVAATSSVASSSSSEVRTYVIQEGDSLSSIAAAHGMSVDTLASLNNITDATSIRAGETLRLN</sequence>
<feature type="transmembrane region" description="Helical" evidence="2">
    <location>
        <begin position="36"/>
        <end position="57"/>
    </location>
</feature>
<name>A0A5N1IAP7_LACJE</name>
<comment type="caution">
    <text evidence="4">The sequence shown here is derived from an EMBL/GenBank/DDBJ whole genome shotgun (WGS) entry which is preliminary data.</text>
</comment>
<keyword evidence="2" id="KW-1133">Transmembrane helix</keyword>
<dbReference type="CDD" id="cd00118">
    <property type="entry name" value="LysM"/>
    <property type="match status" value="1"/>
</dbReference>
<feature type="domain" description="LysM" evidence="3">
    <location>
        <begin position="130"/>
        <end position="174"/>
    </location>
</feature>
<dbReference type="PROSITE" id="PS51782">
    <property type="entry name" value="LYSM"/>
    <property type="match status" value="1"/>
</dbReference>
<dbReference type="AlphaFoldDB" id="A0A5N1IAP7"/>
<dbReference type="SMART" id="SM00257">
    <property type="entry name" value="LysM"/>
    <property type="match status" value="1"/>
</dbReference>
<dbReference type="KEGG" id="lje:BUE77_05475"/>
<feature type="compositionally biased region" description="Low complexity" evidence="1">
    <location>
        <begin position="90"/>
        <end position="109"/>
    </location>
</feature>
<evidence type="ECO:0000259" key="3">
    <source>
        <dbReference type="PROSITE" id="PS51782"/>
    </source>
</evidence>
<protein>
    <submittedName>
        <fullName evidence="4">LysM peptidoglycan-binding domain-containing protein</fullName>
    </submittedName>
</protein>
<dbReference type="Pfam" id="PF01476">
    <property type="entry name" value="LysM"/>
    <property type="match status" value="1"/>
</dbReference>
<gene>
    <name evidence="4" type="ORF">F6H94_04755</name>
</gene>
<evidence type="ECO:0000256" key="1">
    <source>
        <dbReference type="SAM" id="MobiDB-lite"/>
    </source>
</evidence>
<dbReference type="PANTHER" id="PTHR33734:SF22">
    <property type="entry name" value="MEMBRANE-BOUND LYTIC MUREIN TRANSGLYCOSYLASE D"/>
    <property type="match status" value="1"/>
</dbReference>
<evidence type="ECO:0000313" key="4">
    <source>
        <dbReference type="EMBL" id="KAA9322695.1"/>
    </source>
</evidence>
<accession>A0A5N1IAP7</accession>
<dbReference type="InterPro" id="IPR036779">
    <property type="entry name" value="LysM_dom_sf"/>
</dbReference>
<feature type="region of interest" description="Disordered" evidence="1">
    <location>
        <begin position="75"/>
        <end position="109"/>
    </location>
</feature>
<dbReference type="Gene3D" id="3.10.350.10">
    <property type="entry name" value="LysM domain"/>
    <property type="match status" value="1"/>
</dbReference>
<dbReference type="SUPFAM" id="SSF54106">
    <property type="entry name" value="LysM domain"/>
    <property type="match status" value="1"/>
</dbReference>